<gene>
    <name evidence="2" type="ORF">F2Q68_00005206</name>
</gene>
<feature type="compositionally biased region" description="Basic and acidic residues" evidence="1">
    <location>
        <begin position="82"/>
        <end position="110"/>
    </location>
</feature>
<dbReference type="AlphaFoldDB" id="A0A8S9JAC3"/>
<feature type="compositionally biased region" description="Low complexity" evidence="1">
    <location>
        <begin position="54"/>
        <end position="66"/>
    </location>
</feature>
<evidence type="ECO:0000313" key="2">
    <source>
        <dbReference type="EMBL" id="KAF2579370.1"/>
    </source>
</evidence>
<reference evidence="2" key="1">
    <citation type="submission" date="2019-12" db="EMBL/GenBank/DDBJ databases">
        <title>Genome sequencing and annotation of Brassica cretica.</title>
        <authorList>
            <person name="Studholme D.J."/>
            <person name="Sarris P.F."/>
        </authorList>
    </citation>
    <scope>NUCLEOTIDE SEQUENCE</scope>
    <source>
        <strain evidence="2">PFS-001/15</strain>
        <tissue evidence="2">Leaf</tissue>
    </source>
</reference>
<organism evidence="2 3">
    <name type="scientific">Brassica cretica</name>
    <name type="common">Mustard</name>
    <dbReference type="NCBI Taxonomy" id="69181"/>
    <lineage>
        <taxon>Eukaryota</taxon>
        <taxon>Viridiplantae</taxon>
        <taxon>Streptophyta</taxon>
        <taxon>Embryophyta</taxon>
        <taxon>Tracheophyta</taxon>
        <taxon>Spermatophyta</taxon>
        <taxon>Magnoliopsida</taxon>
        <taxon>eudicotyledons</taxon>
        <taxon>Gunneridae</taxon>
        <taxon>Pentapetalae</taxon>
        <taxon>rosids</taxon>
        <taxon>malvids</taxon>
        <taxon>Brassicales</taxon>
        <taxon>Brassicaceae</taxon>
        <taxon>Brassiceae</taxon>
        <taxon>Brassica</taxon>
    </lineage>
</organism>
<protein>
    <submittedName>
        <fullName evidence="2">Uncharacterized protein</fullName>
    </submittedName>
</protein>
<dbReference type="Proteomes" id="UP000712281">
    <property type="component" value="Unassembled WGS sequence"/>
</dbReference>
<feature type="region of interest" description="Disordered" evidence="1">
    <location>
        <begin position="1"/>
        <end position="116"/>
    </location>
</feature>
<sequence length="154" mass="17024">MPRRSDENEDKEDPVAIRDGSEEDEDEANEDLSLKILEKALSRRELDDSKDTSLSDLGGSGVVSTLMVNGRDSKSHKKKTKTSLEDAHEIPIVLKDQDENIPKGEDEKSAEPTSSNMVLKKLLEMRAAQTTYVGELEKIANHQTTINRGAYPGA</sequence>
<name>A0A8S9JAC3_BRACR</name>
<feature type="compositionally biased region" description="Acidic residues" evidence="1">
    <location>
        <begin position="21"/>
        <end position="30"/>
    </location>
</feature>
<feature type="compositionally biased region" description="Basic and acidic residues" evidence="1">
    <location>
        <begin position="32"/>
        <end position="53"/>
    </location>
</feature>
<proteinExistence type="predicted"/>
<dbReference type="EMBL" id="QGKW02001660">
    <property type="protein sequence ID" value="KAF2579370.1"/>
    <property type="molecule type" value="Genomic_DNA"/>
</dbReference>
<comment type="caution">
    <text evidence="2">The sequence shown here is derived from an EMBL/GenBank/DDBJ whole genome shotgun (WGS) entry which is preliminary data.</text>
</comment>
<accession>A0A8S9JAC3</accession>
<evidence type="ECO:0000313" key="3">
    <source>
        <dbReference type="Proteomes" id="UP000712281"/>
    </source>
</evidence>
<evidence type="ECO:0000256" key="1">
    <source>
        <dbReference type="SAM" id="MobiDB-lite"/>
    </source>
</evidence>